<feature type="coiled-coil region" evidence="1">
    <location>
        <begin position="42"/>
        <end position="69"/>
    </location>
</feature>
<gene>
    <name evidence="2" type="ORF">HELGO_WM15180</name>
</gene>
<evidence type="ECO:0000256" key="1">
    <source>
        <dbReference type="SAM" id="Coils"/>
    </source>
</evidence>
<proteinExistence type="predicted"/>
<dbReference type="EMBL" id="CACVAZ010000069">
    <property type="protein sequence ID" value="CAA6811701.1"/>
    <property type="molecule type" value="Genomic_DNA"/>
</dbReference>
<evidence type="ECO:0000313" key="2">
    <source>
        <dbReference type="EMBL" id="CAA6811701.1"/>
    </source>
</evidence>
<accession>A0A6S6SX90</accession>
<keyword evidence="1" id="KW-0175">Coiled coil</keyword>
<reference evidence="2" key="1">
    <citation type="submission" date="2020-01" db="EMBL/GenBank/DDBJ databases">
        <authorList>
            <person name="Meier V. D."/>
            <person name="Meier V D."/>
        </authorList>
    </citation>
    <scope>NUCLEOTIDE SEQUENCE</scope>
    <source>
        <strain evidence="2">HLG_WM_MAG_02</strain>
    </source>
</reference>
<name>A0A6S6SX90_9BACT</name>
<organism evidence="2">
    <name type="scientific">uncultured Sulfurovum sp</name>
    <dbReference type="NCBI Taxonomy" id="269237"/>
    <lineage>
        <taxon>Bacteria</taxon>
        <taxon>Pseudomonadati</taxon>
        <taxon>Campylobacterota</taxon>
        <taxon>Epsilonproteobacteria</taxon>
        <taxon>Campylobacterales</taxon>
        <taxon>Sulfurovaceae</taxon>
        <taxon>Sulfurovum</taxon>
        <taxon>environmental samples</taxon>
    </lineage>
</organism>
<sequence length="69" mass="8261">MNVDYIEEKLQEIYSELEKEVMTILMDESFDRKQTNLRVQPLKTTKQILENALDSIKMVEQRAKEELDK</sequence>
<protein>
    <submittedName>
        <fullName evidence="2">Uncharacterized protein</fullName>
    </submittedName>
</protein>
<dbReference type="AlphaFoldDB" id="A0A6S6SX90"/>